<dbReference type="OrthoDB" id="3846417at2"/>
<dbReference type="KEGG" id="srn:A4G23_02143"/>
<reference evidence="2 3" key="1">
    <citation type="submission" date="2016-09" db="EMBL/GenBank/DDBJ databases">
        <title>Streptomyces rubrolavendulae MJM4426 Genome sequencing and assembly.</title>
        <authorList>
            <person name="Kim J.-G."/>
        </authorList>
    </citation>
    <scope>NUCLEOTIDE SEQUENCE [LARGE SCALE GENOMIC DNA]</scope>
    <source>
        <strain evidence="2 3">MJM4426</strain>
    </source>
</reference>
<evidence type="ECO:0000313" key="3">
    <source>
        <dbReference type="Proteomes" id="UP000095349"/>
    </source>
</evidence>
<organism evidence="2 3">
    <name type="scientific">Streptomyces rubrolavendulae</name>
    <dbReference type="NCBI Taxonomy" id="285473"/>
    <lineage>
        <taxon>Bacteria</taxon>
        <taxon>Bacillati</taxon>
        <taxon>Actinomycetota</taxon>
        <taxon>Actinomycetes</taxon>
        <taxon>Kitasatosporales</taxon>
        <taxon>Streptomycetaceae</taxon>
        <taxon>Streptomyces</taxon>
    </lineage>
</organism>
<keyword evidence="3" id="KW-1185">Reference proteome</keyword>
<evidence type="ECO:0000256" key="1">
    <source>
        <dbReference type="SAM" id="MobiDB-lite"/>
    </source>
</evidence>
<dbReference type="STRING" id="285473.A4G23_02143"/>
<dbReference type="RefSeq" id="WP_069976716.1">
    <property type="nucleotide sequence ID" value="NZ_CP017316.1"/>
</dbReference>
<name>A0A1D8G1M9_9ACTN</name>
<dbReference type="GeneID" id="33067749"/>
<evidence type="ECO:0000313" key="2">
    <source>
        <dbReference type="EMBL" id="AOT59306.1"/>
    </source>
</evidence>
<sequence>MVTLQELRDLRLGKLGTAVSHWEQMVRKLTALAQGGDGGANAADFAAKVKAADWKGDNATVTKAFTTRTAQQFTDILTEARSIHAVLRDAHTALAGHQRSLTSAVDRWHAEKISFDSGGRAYGGSRHADNSATAEHVPPERLQAAATEIAAILEAASEADRIASRALHRHARSTHDFDETGYRSLKDADRAQGLADLNAALQLAGKGPDMTDAELERFNTLVRQHRDNPAFAENFATRLGSVGSLELWRELAGGPHEGPRAGRARAELLADTQKFLGTTLATASHGTSPAMTSWKSGVIAAGDDRIGAYGPYGFQVSSALMRHGTWDTGFLTSYGTKLIEFERSDPGYGGTKNLWSLSPQQQLDYPRSDSPLTAGDPMHGFLQALSHNPEASLDFFHGETGGRNGLHEISNFDYLVDKSSESDHPRVWPTDFNGKTPGYEHLGHALEAATLGYPHDAVNPRTPALDTPHHAQERESRLTLMDRLVRYYGDSETIDQQDGIRPSLARMAAGHIDSLNYSVANFGDSGEMSGRDLVYEKDRYHLKDFDRGASRSFLRALAGDPDAYETLSSAQQLYGTSMMAAAGSAAHAESIGLQSIYMHGAFDEARSEAIGKEFADDAERRNHELEKQAAWRGYVTSAVVGAGVGVGTALVTGTGVGAILIPVAIETVGGAVETHVETQTMDWLKANEHDNSTEAIKTMDDAHIAGENRAMTPLLAWAKSQGLAPHEVSELSSNAESMYVKGGNFSDTDNGRR</sequence>
<dbReference type="AlphaFoldDB" id="A0A1D8G1M9"/>
<feature type="region of interest" description="Disordered" evidence="1">
    <location>
        <begin position="732"/>
        <end position="753"/>
    </location>
</feature>
<accession>A0A1D8G1M9</accession>
<dbReference type="Proteomes" id="UP000095349">
    <property type="component" value="Chromosome"/>
</dbReference>
<proteinExistence type="predicted"/>
<dbReference type="PATRIC" id="fig|285473.5.peg.2234"/>
<gene>
    <name evidence="2" type="ORF">A4G23_02143</name>
</gene>
<dbReference type="EMBL" id="CP017316">
    <property type="protein sequence ID" value="AOT59306.1"/>
    <property type="molecule type" value="Genomic_DNA"/>
</dbReference>
<protein>
    <submittedName>
        <fullName evidence="2">Uncharacterized protein</fullName>
    </submittedName>
</protein>